<accession>A0A2P4SMB9</accession>
<evidence type="ECO:0000313" key="2">
    <source>
        <dbReference type="Proteomes" id="UP000237246"/>
    </source>
</evidence>
<name>A0A2P4SMB9_BAMTH</name>
<organism evidence="1 2">
    <name type="scientific">Bambusicola thoracicus</name>
    <name type="common">Chinese bamboo-partridge</name>
    <name type="synonym">Perdix thoracica</name>
    <dbReference type="NCBI Taxonomy" id="9083"/>
    <lineage>
        <taxon>Eukaryota</taxon>
        <taxon>Metazoa</taxon>
        <taxon>Chordata</taxon>
        <taxon>Craniata</taxon>
        <taxon>Vertebrata</taxon>
        <taxon>Euteleostomi</taxon>
        <taxon>Archelosauria</taxon>
        <taxon>Archosauria</taxon>
        <taxon>Dinosauria</taxon>
        <taxon>Saurischia</taxon>
        <taxon>Theropoda</taxon>
        <taxon>Coelurosauria</taxon>
        <taxon>Aves</taxon>
        <taxon>Neognathae</taxon>
        <taxon>Galloanserae</taxon>
        <taxon>Galliformes</taxon>
        <taxon>Phasianidae</taxon>
        <taxon>Perdicinae</taxon>
        <taxon>Bambusicola</taxon>
    </lineage>
</organism>
<dbReference type="Proteomes" id="UP000237246">
    <property type="component" value="Unassembled WGS sequence"/>
</dbReference>
<gene>
    <name evidence="1" type="ORF">CIB84_011011</name>
</gene>
<evidence type="ECO:0000313" key="1">
    <source>
        <dbReference type="EMBL" id="POI25240.1"/>
    </source>
</evidence>
<comment type="caution">
    <text evidence="1">The sequence shown here is derived from an EMBL/GenBank/DDBJ whole genome shotgun (WGS) entry which is preliminary data.</text>
</comment>
<dbReference type="AlphaFoldDB" id="A0A2P4SMB9"/>
<sequence>MGPPATLPPYVCTEAQRRNCR</sequence>
<dbReference type="EMBL" id="PPHD01035518">
    <property type="protein sequence ID" value="POI25240.1"/>
    <property type="molecule type" value="Genomic_DNA"/>
</dbReference>
<keyword evidence="2" id="KW-1185">Reference proteome</keyword>
<reference evidence="1 2" key="1">
    <citation type="submission" date="2018-01" db="EMBL/GenBank/DDBJ databases">
        <title>Comparison of the Chinese Bamboo Partridge and Red Junglefowl genome sequences highlights the importance of demography in genome evolution.</title>
        <authorList>
            <person name="Tiley G.P."/>
            <person name="Kimball R.T."/>
            <person name="Braun E.L."/>
            <person name="Burleigh J.G."/>
        </authorList>
    </citation>
    <scope>NUCLEOTIDE SEQUENCE [LARGE SCALE GENOMIC DNA]</scope>
    <source>
        <strain evidence="1">RTK389</strain>
        <tissue evidence="1">Blood</tissue>
    </source>
</reference>
<proteinExistence type="predicted"/>
<protein>
    <submittedName>
        <fullName evidence="1">Uncharacterized protein</fullName>
    </submittedName>
</protein>